<dbReference type="PANTHER" id="PTHR13778">
    <property type="entry name" value="GLYCOSYLTRANSFERASE 8 DOMAIN-CONTAINING PROTEIN"/>
    <property type="match status" value="1"/>
</dbReference>
<proteinExistence type="predicted"/>
<keyword evidence="1 5" id="KW-0328">Glycosyltransferase</keyword>
<evidence type="ECO:0000313" key="7">
    <source>
        <dbReference type="Proteomes" id="UP000190935"/>
    </source>
</evidence>
<evidence type="ECO:0000256" key="2">
    <source>
        <dbReference type="ARBA" id="ARBA00022679"/>
    </source>
</evidence>
<dbReference type="Proteomes" id="UP000190935">
    <property type="component" value="Chromosome I"/>
</dbReference>
<gene>
    <name evidence="4" type="ORF">IV43_GL000425</name>
    <name evidence="5" type="ORF">LAC1533_0693</name>
</gene>
<sequence length="294" mass="34399">MNLLFAVNDGFVDQMLTVVYSILQNSRVTHIKMFVIQEKELEQTSKIYQFCHENQVDYCPIIVTGNEFANAKITDRYPHTIYYRLLAHKYLPEDVDKVLYLDADLLCINDIKPLYDTDINGYLYAACSHSRLTNVTDVVNKVRLKNENADAYYNSGVLLMNLSEIRQNVDPNDIFDFIENNKFNLLLPDQDILNGLYGHQIKDLPDEIWNFDARKNRTYEVLSMGEWDLNWVMEHTAILHFCGREKPWKSGYFGRYSALYKHYSHRALEPWVKENTQHFSTVTDPEVSVENGQS</sequence>
<dbReference type="EC" id="2.4.1.-" evidence="5"/>
<dbReference type="RefSeq" id="WP_010499229.1">
    <property type="nucleotide sequence ID" value="NZ_CP113926.1"/>
</dbReference>
<evidence type="ECO:0000313" key="4">
    <source>
        <dbReference type="EMBL" id="KRN79692.1"/>
    </source>
</evidence>
<dbReference type="Pfam" id="PF01501">
    <property type="entry name" value="Glyco_transf_8"/>
    <property type="match status" value="1"/>
</dbReference>
<dbReference type="EMBL" id="LT630287">
    <property type="protein sequence ID" value="SFV40113.1"/>
    <property type="molecule type" value="Genomic_DNA"/>
</dbReference>
<reference evidence="4 6" key="1">
    <citation type="journal article" date="2015" name="Genome Announc.">
        <title>Expanding the biotechnology potential of lactobacilli through comparative genomics of 213 strains and associated genera.</title>
        <authorList>
            <person name="Sun Z."/>
            <person name="Harris H.M."/>
            <person name="McCann A."/>
            <person name="Guo C."/>
            <person name="Argimon S."/>
            <person name="Zhang W."/>
            <person name="Yang X."/>
            <person name="Jeffery I.B."/>
            <person name="Cooney J.C."/>
            <person name="Kagawa T.F."/>
            <person name="Liu W."/>
            <person name="Song Y."/>
            <person name="Salvetti E."/>
            <person name="Wrobel A."/>
            <person name="Rasinkangas P."/>
            <person name="Parkhill J."/>
            <person name="Rea M.C."/>
            <person name="O'Sullivan O."/>
            <person name="Ritari J."/>
            <person name="Douillard F.P."/>
            <person name="Paul Ross R."/>
            <person name="Yang R."/>
            <person name="Briner A.E."/>
            <person name="Felis G.E."/>
            <person name="de Vos W.M."/>
            <person name="Barrangou R."/>
            <person name="Klaenhammer T.R."/>
            <person name="Caufield P.W."/>
            <person name="Cui Y."/>
            <person name="Zhang H."/>
            <person name="O'Toole P.W."/>
        </authorList>
    </citation>
    <scope>NUCLEOTIDE SEQUENCE [LARGE SCALE GENOMIC DNA]</scope>
    <source>
        <strain evidence="4 6">DSM 15353</strain>
    </source>
</reference>
<organism evidence="4 6">
    <name type="scientific">Ligilactobacillus acidipiscis</name>
    <dbReference type="NCBI Taxonomy" id="89059"/>
    <lineage>
        <taxon>Bacteria</taxon>
        <taxon>Bacillati</taxon>
        <taxon>Bacillota</taxon>
        <taxon>Bacilli</taxon>
        <taxon>Lactobacillales</taxon>
        <taxon>Lactobacillaceae</taxon>
        <taxon>Ligilactobacillus</taxon>
    </lineage>
</organism>
<accession>A0A0R2JXM2</accession>
<keyword evidence="3" id="KW-0479">Metal-binding</keyword>
<dbReference type="EMBL" id="JQBK01000132">
    <property type="protein sequence ID" value="KRN79692.1"/>
    <property type="molecule type" value="Genomic_DNA"/>
</dbReference>
<dbReference type="PANTHER" id="PTHR13778:SF47">
    <property type="entry name" value="LIPOPOLYSACCHARIDE 1,3-GALACTOSYLTRANSFERASE"/>
    <property type="match status" value="1"/>
</dbReference>
<dbReference type="PATRIC" id="fig|89059.3.peg.432"/>
<dbReference type="GeneID" id="95348760"/>
<dbReference type="STRING" id="89059.LAC1533_0693"/>
<evidence type="ECO:0000313" key="5">
    <source>
        <dbReference type="EMBL" id="SFV40113.1"/>
    </source>
</evidence>
<dbReference type="Proteomes" id="UP000051491">
    <property type="component" value="Unassembled WGS sequence"/>
</dbReference>
<dbReference type="AlphaFoldDB" id="A0A0R2JXM2"/>
<dbReference type="OrthoDB" id="5672604at2"/>
<evidence type="ECO:0000313" key="6">
    <source>
        <dbReference type="Proteomes" id="UP000051491"/>
    </source>
</evidence>
<evidence type="ECO:0000256" key="1">
    <source>
        <dbReference type="ARBA" id="ARBA00022676"/>
    </source>
</evidence>
<dbReference type="GO" id="GO:0046872">
    <property type="term" value="F:metal ion binding"/>
    <property type="evidence" value="ECO:0007669"/>
    <property type="project" value="UniProtKB-KW"/>
</dbReference>
<name>A0A0R2JXM2_9LACO</name>
<evidence type="ECO:0000256" key="3">
    <source>
        <dbReference type="ARBA" id="ARBA00022723"/>
    </source>
</evidence>
<dbReference type="InterPro" id="IPR002495">
    <property type="entry name" value="Glyco_trans_8"/>
</dbReference>
<protein>
    <submittedName>
        <fullName evidence="4">Exopolysaccharide glycosyltransferase</fullName>
    </submittedName>
    <submittedName>
        <fullName evidence="5">UDP-galactose:(Galactosyl) LPS alpha1,2-galactosyltransferase WaaW</fullName>
        <ecNumber evidence="5">2.4.1.-</ecNumber>
    </submittedName>
</protein>
<dbReference type="SUPFAM" id="SSF53448">
    <property type="entry name" value="Nucleotide-diphospho-sugar transferases"/>
    <property type="match status" value="1"/>
</dbReference>
<dbReference type="InterPro" id="IPR029044">
    <property type="entry name" value="Nucleotide-diphossugar_trans"/>
</dbReference>
<dbReference type="CDD" id="cd04194">
    <property type="entry name" value="GT8_A4GalT_like"/>
    <property type="match status" value="1"/>
</dbReference>
<dbReference type="Gene3D" id="3.90.550.10">
    <property type="entry name" value="Spore Coat Polysaccharide Biosynthesis Protein SpsA, Chain A"/>
    <property type="match status" value="1"/>
</dbReference>
<dbReference type="GO" id="GO:0016757">
    <property type="term" value="F:glycosyltransferase activity"/>
    <property type="evidence" value="ECO:0007669"/>
    <property type="project" value="UniProtKB-KW"/>
</dbReference>
<keyword evidence="2 4" id="KW-0808">Transferase</keyword>
<dbReference type="KEGG" id="laca:LAC1533_0693"/>
<dbReference type="InterPro" id="IPR050748">
    <property type="entry name" value="Glycosyltrans_8_dom-fam"/>
</dbReference>
<reference evidence="5" key="3">
    <citation type="submission" date="2016-11" db="EMBL/GenBank/DDBJ databases">
        <authorList>
            <person name="Jaros S."/>
            <person name="Januszkiewicz K."/>
            <person name="Wedrychowicz H."/>
        </authorList>
    </citation>
    <scope>NUCLEOTIDE SEQUENCE [LARGE SCALE GENOMIC DNA]</scope>
    <source>
        <strain evidence="5">ACA-DC 1533</strain>
    </source>
</reference>
<reference evidence="7" key="2">
    <citation type="submission" date="2016-11" db="EMBL/GenBank/DDBJ databases">
        <authorList>
            <person name="Papadimitriou K."/>
        </authorList>
    </citation>
    <scope>NUCLEOTIDE SEQUENCE [LARGE SCALE GENOMIC DNA]</scope>
    <source>
        <strain evidence="7">ACA-DC 1533</strain>
    </source>
</reference>